<name>A0A1I2J824_9GAMM</name>
<keyword evidence="3" id="KW-1185">Reference proteome</keyword>
<dbReference type="Proteomes" id="UP000199477">
    <property type="component" value="Unassembled WGS sequence"/>
</dbReference>
<feature type="region of interest" description="Disordered" evidence="1">
    <location>
        <begin position="18"/>
        <end position="64"/>
    </location>
</feature>
<sequence>MTQPTKPFTVADIHSAYASVPAPKDTTERSGASKYVKSAHFKRDPAHSGKSPNMPTSSRGPRQK</sequence>
<evidence type="ECO:0000256" key="1">
    <source>
        <dbReference type="SAM" id="MobiDB-lite"/>
    </source>
</evidence>
<dbReference type="AlphaFoldDB" id="A0A1I2J824"/>
<reference evidence="3" key="1">
    <citation type="submission" date="2016-10" db="EMBL/GenBank/DDBJ databases">
        <authorList>
            <person name="Varghese N."/>
            <person name="Submissions S."/>
        </authorList>
    </citation>
    <scope>NUCLEOTIDE SEQUENCE [LARGE SCALE GENOMIC DNA]</scope>
    <source>
        <strain evidence="3">UNC178MFTsu3.1</strain>
    </source>
</reference>
<proteinExistence type="predicted"/>
<evidence type="ECO:0000313" key="3">
    <source>
        <dbReference type="Proteomes" id="UP000199477"/>
    </source>
</evidence>
<dbReference type="RefSeq" id="WP_026634849.1">
    <property type="nucleotide sequence ID" value="NZ_FONH01000022.1"/>
</dbReference>
<dbReference type="EMBL" id="FONH01000022">
    <property type="protein sequence ID" value="SFF50684.1"/>
    <property type="molecule type" value="Genomic_DNA"/>
</dbReference>
<organism evidence="2 3">
    <name type="scientific">Dyella marensis</name>
    <dbReference type="NCBI Taxonomy" id="500610"/>
    <lineage>
        <taxon>Bacteria</taxon>
        <taxon>Pseudomonadati</taxon>
        <taxon>Pseudomonadota</taxon>
        <taxon>Gammaproteobacteria</taxon>
        <taxon>Lysobacterales</taxon>
        <taxon>Rhodanobacteraceae</taxon>
        <taxon>Dyella</taxon>
    </lineage>
</organism>
<accession>A0A1I2J824</accession>
<protein>
    <submittedName>
        <fullName evidence="2">Uncharacterized protein</fullName>
    </submittedName>
</protein>
<feature type="compositionally biased region" description="Polar residues" evidence="1">
    <location>
        <begin position="50"/>
        <end position="64"/>
    </location>
</feature>
<gene>
    <name evidence="2" type="ORF">SAMN02799615_03887</name>
</gene>
<evidence type="ECO:0000313" key="2">
    <source>
        <dbReference type="EMBL" id="SFF50684.1"/>
    </source>
</evidence>